<sequence length="239" mass="26899">MEDLVLHRRNNAARIQEDIDSLRRTIMVENWMENYCSSHFPSNSGSSTDSSISSFSETESCKSIFSSAQHNAHIPVRLRPGRISQLDRQPGTKSRARKNVSRDLTKVKEPVSPGARIANFLNSIFSPRNSNKNLDQGLEEWSSMRKPRSVKNPTTCSLASRSCLSKNPSSGIVSLRVPTIGSKFIKKNIESLGLYEGKNLREDDLRDYCQKERDVDDMSCTSSELFELENIGRVGTRIV</sequence>
<dbReference type="PANTHER" id="PTHR33541:SF31">
    <property type="entry name" value="PROTEIN BIG GRAIN 1-LIKE A"/>
    <property type="match status" value="1"/>
</dbReference>
<evidence type="ECO:0000256" key="3">
    <source>
        <dbReference type="ARBA" id="ARBA00010067"/>
    </source>
</evidence>
<protein>
    <submittedName>
        <fullName evidence="9">Protein BIG GRAIN 1-like B</fullName>
    </submittedName>
</protein>
<evidence type="ECO:0000313" key="9">
    <source>
        <dbReference type="EMBL" id="KAK4432837.1"/>
    </source>
</evidence>
<dbReference type="PANTHER" id="PTHR33541">
    <property type="entry name" value="PROTEIN BIG GRAIN 1-LIKE A-RELATED"/>
    <property type="match status" value="1"/>
</dbReference>
<reference evidence="9" key="1">
    <citation type="submission" date="2020-06" db="EMBL/GenBank/DDBJ databases">
        <authorList>
            <person name="Li T."/>
            <person name="Hu X."/>
            <person name="Zhang T."/>
            <person name="Song X."/>
            <person name="Zhang H."/>
            <person name="Dai N."/>
            <person name="Sheng W."/>
            <person name="Hou X."/>
            <person name="Wei L."/>
        </authorList>
    </citation>
    <scope>NUCLEOTIDE SEQUENCE</scope>
    <source>
        <strain evidence="9">3651</strain>
        <tissue evidence="9">Leaf</tissue>
    </source>
</reference>
<dbReference type="GO" id="GO:0009734">
    <property type="term" value="P:auxin-activated signaling pathway"/>
    <property type="evidence" value="ECO:0007669"/>
    <property type="project" value="UniProtKB-KW"/>
</dbReference>
<evidence type="ECO:0000256" key="2">
    <source>
        <dbReference type="ARBA" id="ARBA00004236"/>
    </source>
</evidence>
<comment type="caution">
    <text evidence="9">The sequence shown here is derived from an EMBL/GenBank/DDBJ whole genome shotgun (WGS) entry which is preliminary data.</text>
</comment>
<feature type="region of interest" description="Disordered" evidence="8">
    <location>
        <begin position="76"/>
        <end position="100"/>
    </location>
</feature>
<dbReference type="Proteomes" id="UP001293254">
    <property type="component" value="Unassembled WGS sequence"/>
</dbReference>
<reference evidence="9" key="2">
    <citation type="journal article" date="2024" name="Plant">
        <title>Genomic evolution and insights into agronomic trait innovations of Sesamum species.</title>
        <authorList>
            <person name="Miao H."/>
            <person name="Wang L."/>
            <person name="Qu L."/>
            <person name="Liu H."/>
            <person name="Sun Y."/>
            <person name="Le M."/>
            <person name="Wang Q."/>
            <person name="Wei S."/>
            <person name="Zheng Y."/>
            <person name="Lin W."/>
            <person name="Duan Y."/>
            <person name="Cao H."/>
            <person name="Xiong S."/>
            <person name="Wang X."/>
            <person name="Wei L."/>
            <person name="Li C."/>
            <person name="Ma Q."/>
            <person name="Ju M."/>
            <person name="Zhao R."/>
            <person name="Li G."/>
            <person name="Mu C."/>
            <person name="Tian Q."/>
            <person name="Mei H."/>
            <person name="Zhang T."/>
            <person name="Gao T."/>
            <person name="Zhang H."/>
        </authorList>
    </citation>
    <scope>NUCLEOTIDE SEQUENCE</scope>
    <source>
        <strain evidence="9">3651</strain>
    </source>
</reference>
<evidence type="ECO:0000256" key="6">
    <source>
        <dbReference type="ARBA" id="ARBA00023136"/>
    </source>
</evidence>
<comment type="subcellular location">
    <subcellularLocation>
        <location evidence="2">Cell membrane</location>
    </subcellularLocation>
</comment>
<keyword evidence="4" id="KW-0813">Transport</keyword>
<evidence type="ECO:0000256" key="1">
    <source>
        <dbReference type="ARBA" id="ARBA00002281"/>
    </source>
</evidence>
<evidence type="ECO:0000256" key="8">
    <source>
        <dbReference type="SAM" id="MobiDB-lite"/>
    </source>
</evidence>
<comment type="similarity">
    <text evidence="3">Belongs to the BIG GRAIN 1 (BG1) plant protein family.</text>
</comment>
<organism evidence="9 10">
    <name type="scientific">Sesamum alatum</name>
    <dbReference type="NCBI Taxonomy" id="300844"/>
    <lineage>
        <taxon>Eukaryota</taxon>
        <taxon>Viridiplantae</taxon>
        <taxon>Streptophyta</taxon>
        <taxon>Embryophyta</taxon>
        <taxon>Tracheophyta</taxon>
        <taxon>Spermatophyta</taxon>
        <taxon>Magnoliopsida</taxon>
        <taxon>eudicotyledons</taxon>
        <taxon>Gunneridae</taxon>
        <taxon>Pentapetalae</taxon>
        <taxon>asterids</taxon>
        <taxon>lamiids</taxon>
        <taxon>Lamiales</taxon>
        <taxon>Pedaliaceae</taxon>
        <taxon>Sesamum</taxon>
    </lineage>
</organism>
<proteinExistence type="inferred from homology"/>
<accession>A0AAE1YMP2</accession>
<gene>
    <name evidence="9" type="ORF">Salat_1045900</name>
</gene>
<keyword evidence="7" id="KW-0927">Auxin signaling pathway</keyword>
<dbReference type="EMBL" id="JACGWO010000003">
    <property type="protein sequence ID" value="KAK4432837.1"/>
    <property type="molecule type" value="Genomic_DNA"/>
</dbReference>
<evidence type="ECO:0000256" key="5">
    <source>
        <dbReference type="ARBA" id="ARBA00022475"/>
    </source>
</evidence>
<comment type="function">
    <text evidence="1">Involved in auxin transport. Regulator of the auxin signaling pathway.</text>
</comment>
<keyword evidence="6" id="KW-0472">Membrane</keyword>
<dbReference type="GO" id="GO:0005886">
    <property type="term" value="C:plasma membrane"/>
    <property type="evidence" value="ECO:0007669"/>
    <property type="project" value="UniProtKB-SubCell"/>
</dbReference>
<dbReference type="AlphaFoldDB" id="A0AAE1YMP2"/>
<dbReference type="InterPro" id="IPR039621">
    <property type="entry name" value="BG1-like"/>
</dbReference>
<evidence type="ECO:0000256" key="4">
    <source>
        <dbReference type="ARBA" id="ARBA00022448"/>
    </source>
</evidence>
<name>A0AAE1YMP2_9LAMI</name>
<evidence type="ECO:0000313" key="10">
    <source>
        <dbReference type="Proteomes" id="UP001293254"/>
    </source>
</evidence>
<keyword evidence="5" id="KW-1003">Cell membrane</keyword>
<evidence type="ECO:0000256" key="7">
    <source>
        <dbReference type="ARBA" id="ARBA00023294"/>
    </source>
</evidence>
<keyword evidence="10" id="KW-1185">Reference proteome</keyword>